<dbReference type="RefSeq" id="WP_092872297.1">
    <property type="nucleotide sequence ID" value="NZ_FOJY01000009.1"/>
</dbReference>
<dbReference type="SMART" id="SM00563">
    <property type="entry name" value="PlsC"/>
    <property type="match status" value="1"/>
</dbReference>
<proteinExistence type="inferred from homology"/>
<evidence type="ECO:0000256" key="2">
    <source>
        <dbReference type="ARBA" id="ARBA00008655"/>
    </source>
</evidence>
<dbReference type="PANTHER" id="PTHR10434">
    <property type="entry name" value="1-ACYL-SN-GLYCEROL-3-PHOSPHATE ACYLTRANSFERASE"/>
    <property type="match status" value="1"/>
</dbReference>
<evidence type="ECO:0000313" key="10">
    <source>
        <dbReference type="Proteomes" id="UP000198838"/>
    </source>
</evidence>
<keyword evidence="4 7" id="KW-0808">Transferase</keyword>
<feature type="domain" description="Phospholipid/glycerol acyltransferase" evidence="8">
    <location>
        <begin position="73"/>
        <end position="188"/>
    </location>
</feature>
<dbReference type="PANTHER" id="PTHR10434:SF64">
    <property type="entry name" value="1-ACYL-SN-GLYCEROL-3-PHOSPHATE ACYLTRANSFERASE-RELATED"/>
    <property type="match status" value="1"/>
</dbReference>
<keyword evidence="5 7" id="KW-0443">Lipid metabolism</keyword>
<dbReference type="AlphaFoldDB" id="A0A1I0YB42"/>
<dbReference type="SUPFAM" id="SSF69593">
    <property type="entry name" value="Glycerol-3-phosphate (1)-acyltransferase"/>
    <property type="match status" value="1"/>
</dbReference>
<evidence type="ECO:0000256" key="4">
    <source>
        <dbReference type="ARBA" id="ARBA00022679"/>
    </source>
</evidence>
<dbReference type="Pfam" id="PF01553">
    <property type="entry name" value="Acyltransferase"/>
    <property type="match status" value="1"/>
</dbReference>
<dbReference type="OrthoDB" id="9803035at2"/>
<evidence type="ECO:0000256" key="3">
    <source>
        <dbReference type="ARBA" id="ARBA00022516"/>
    </source>
</evidence>
<sequence>MIRLILVVISFSLFFILSIPIYLIEWIIGKFNPYAKDISCLKIVQAELNIILFLSGVKLEVIGKENIPKDTPVLYVGNHRGFYDVIASYPQCKNVTGYISKKEFEKFPFLSWWMKLLHCKFMDRDDIRQSLNVILDAIKEIKAGNSIFIYPEGTRNKTHDKLLPFKEGSMKIATKGGCPIIPVACTGTPAIFEDHIPFIKGGKITIEYGKAIYPKELNKDEQKFLGAYVQQKVADMLPDNM</sequence>
<keyword evidence="3 7" id="KW-0444">Lipid biosynthesis</keyword>
<keyword evidence="7" id="KW-1208">Phospholipid metabolism</keyword>
<name>A0A1I0YB42_9FIRM</name>
<comment type="pathway">
    <text evidence="1">Lipid metabolism.</text>
</comment>
<dbReference type="EC" id="2.3.1.51" evidence="7"/>
<dbReference type="GO" id="GO:0006654">
    <property type="term" value="P:phosphatidic acid biosynthetic process"/>
    <property type="evidence" value="ECO:0007669"/>
    <property type="project" value="TreeGrafter"/>
</dbReference>
<comment type="similarity">
    <text evidence="2 7">Belongs to the 1-acyl-sn-glycerol-3-phosphate acyltransferase family.</text>
</comment>
<evidence type="ECO:0000256" key="5">
    <source>
        <dbReference type="ARBA" id="ARBA00023098"/>
    </source>
</evidence>
<dbReference type="GO" id="GO:0003841">
    <property type="term" value="F:1-acylglycerol-3-phosphate O-acyltransferase activity"/>
    <property type="evidence" value="ECO:0007669"/>
    <property type="project" value="UniProtKB-UniRule"/>
</dbReference>
<reference evidence="9 10" key="1">
    <citation type="submission" date="2016-10" db="EMBL/GenBank/DDBJ databases">
        <authorList>
            <person name="de Groot N.N."/>
        </authorList>
    </citation>
    <scope>NUCLEOTIDE SEQUENCE [LARGE SCALE GENOMIC DNA]</scope>
    <source>
        <strain evidence="9 10">DSM 5522</strain>
    </source>
</reference>
<evidence type="ECO:0000256" key="1">
    <source>
        <dbReference type="ARBA" id="ARBA00005189"/>
    </source>
</evidence>
<dbReference type="STRING" id="1120918.SAMN05216249_10981"/>
<gene>
    <name evidence="9" type="ORF">SAMN05216249_10981</name>
</gene>
<protein>
    <recommendedName>
        <fullName evidence="7">1-acyl-sn-glycerol-3-phosphate acyltransferase</fullName>
        <ecNumber evidence="7">2.3.1.51</ecNumber>
    </recommendedName>
</protein>
<keyword evidence="6 7" id="KW-0012">Acyltransferase</keyword>
<evidence type="ECO:0000256" key="7">
    <source>
        <dbReference type="RuleBase" id="RU361267"/>
    </source>
</evidence>
<dbReference type="CDD" id="cd07989">
    <property type="entry name" value="LPLAT_AGPAT-like"/>
    <property type="match status" value="1"/>
</dbReference>
<organism evidence="9 10">
    <name type="scientific">Acetitomaculum ruminis DSM 5522</name>
    <dbReference type="NCBI Taxonomy" id="1120918"/>
    <lineage>
        <taxon>Bacteria</taxon>
        <taxon>Bacillati</taxon>
        <taxon>Bacillota</taxon>
        <taxon>Clostridia</taxon>
        <taxon>Lachnospirales</taxon>
        <taxon>Lachnospiraceae</taxon>
        <taxon>Acetitomaculum</taxon>
    </lineage>
</organism>
<dbReference type="Proteomes" id="UP000198838">
    <property type="component" value="Unassembled WGS sequence"/>
</dbReference>
<comment type="catalytic activity">
    <reaction evidence="7">
        <text>a 1-acyl-sn-glycero-3-phosphate + an acyl-CoA = a 1,2-diacyl-sn-glycero-3-phosphate + CoA</text>
        <dbReference type="Rhea" id="RHEA:19709"/>
        <dbReference type="ChEBI" id="CHEBI:57287"/>
        <dbReference type="ChEBI" id="CHEBI:57970"/>
        <dbReference type="ChEBI" id="CHEBI:58342"/>
        <dbReference type="ChEBI" id="CHEBI:58608"/>
        <dbReference type="EC" id="2.3.1.51"/>
    </reaction>
</comment>
<dbReference type="GO" id="GO:0016020">
    <property type="term" value="C:membrane"/>
    <property type="evidence" value="ECO:0007669"/>
    <property type="project" value="InterPro"/>
</dbReference>
<keyword evidence="7" id="KW-0594">Phospholipid biosynthesis</keyword>
<dbReference type="NCBIfam" id="TIGR00530">
    <property type="entry name" value="AGP_acyltrn"/>
    <property type="match status" value="1"/>
</dbReference>
<comment type="domain">
    <text evidence="7">The HXXXXD motif is essential for acyltransferase activity and may constitute the binding site for the phosphate moiety of the glycerol-3-phosphate.</text>
</comment>
<keyword evidence="10" id="KW-1185">Reference proteome</keyword>
<accession>A0A1I0YB42</accession>
<evidence type="ECO:0000256" key="6">
    <source>
        <dbReference type="ARBA" id="ARBA00023315"/>
    </source>
</evidence>
<evidence type="ECO:0000259" key="8">
    <source>
        <dbReference type="SMART" id="SM00563"/>
    </source>
</evidence>
<evidence type="ECO:0000313" key="9">
    <source>
        <dbReference type="EMBL" id="SFB10559.1"/>
    </source>
</evidence>
<dbReference type="InterPro" id="IPR002123">
    <property type="entry name" value="Plipid/glycerol_acylTrfase"/>
</dbReference>
<dbReference type="EMBL" id="FOJY01000009">
    <property type="protein sequence ID" value="SFB10559.1"/>
    <property type="molecule type" value="Genomic_DNA"/>
</dbReference>
<dbReference type="InterPro" id="IPR004552">
    <property type="entry name" value="AGP_acyltrans"/>
</dbReference>